<dbReference type="EMBL" id="HG994364">
    <property type="protein sequence ID" value="CAF2352360.1"/>
    <property type="molecule type" value="Genomic_DNA"/>
</dbReference>
<comment type="similarity">
    <text evidence="1">Belongs to the E(R) family.</text>
</comment>
<gene>
    <name evidence="2" type="ORF">DARMORV10_A10P26800.1</name>
</gene>
<evidence type="ECO:0000256" key="1">
    <source>
        <dbReference type="ARBA" id="ARBA00007491"/>
    </source>
</evidence>
<dbReference type="Gene3D" id="3.30.2260.10">
    <property type="entry name" value="Enhancer of rudimentary"/>
    <property type="match status" value="1"/>
</dbReference>
<accession>A0A817BED6</accession>
<reference evidence="2" key="1">
    <citation type="submission" date="2021-01" db="EMBL/GenBank/DDBJ databases">
        <authorList>
            <consortium name="Genoscope - CEA"/>
            <person name="William W."/>
        </authorList>
    </citation>
    <scope>NUCLEOTIDE SEQUENCE</scope>
</reference>
<name>A0A817BED6_BRANA</name>
<evidence type="ECO:0000313" key="2">
    <source>
        <dbReference type="EMBL" id="CAF2352360.1"/>
    </source>
</evidence>
<dbReference type="Pfam" id="PF01133">
    <property type="entry name" value="ER"/>
    <property type="match status" value="1"/>
</dbReference>
<dbReference type="InterPro" id="IPR035912">
    <property type="entry name" value="EHR_sf"/>
</dbReference>
<proteinExistence type="inferred from homology"/>
<dbReference type="SUPFAM" id="SSF143875">
    <property type="entry name" value="ERH-like"/>
    <property type="match status" value="1"/>
</dbReference>
<dbReference type="Proteomes" id="UP001295469">
    <property type="component" value="Chromosome A10"/>
</dbReference>
<sequence>MANNQNGRHTIILLQNSPSRATRTFMDYDSIGQAIDGLLFLFE</sequence>
<dbReference type="AlphaFoldDB" id="A0A817BED6"/>
<dbReference type="InterPro" id="IPR000781">
    <property type="entry name" value="ERH"/>
</dbReference>
<organism evidence="2">
    <name type="scientific">Brassica napus</name>
    <name type="common">Rape</name>
    <dbReference type="NCBI Taxonomy" id="3708"/>
    <lineage>
        <taxon>Eukaryota</taxon>
        <taxon>Viridiplantae</taxon>
        <taxon>Streptophyta</taxon>
        <taxon>Embryophyta</taxon>
        <taxon>Tracheophyta</taxon>
        <taxon>Spermatophyta</taxon>
        <taxon>Magnoliopsida</taxon>
        <taxon>eudicotyledons</taxon>
        <taxon>Gunneridae</taxon>
        <taxon>Pentapetalae</taxon>
        <taxon>rosids</taxon>
        <taxon>malvids</taxon>
        <taxon>Brassicales</taxon>
        <taxon>Brassicaceae</taxon>
        <taxon>Brassiceae</taxon>
        <taxon>Brassica</taxon>
    </lineage>
</organism>
<protein>
    <submittedName>
        <fullName evidence="2">(rape) hypothetical protein</fullName>
    </submittedName>
</protein>